<evidence type="ECO:0000313" key="3">
    <source>
        <dbReference type="Proteomes" id="UP000585665"/>
    </source>
</evidence>
<accession>A0A850PJ92</accession>
<gene>
    <name evidence="2" type="ORF">HUK82_15085</name>
</gene>
<comment type="caution">
    <text evidence="2">The sequence shown here is derived from an EMBL/GenBank/DDBJ whole genome shotgun (WGS) entry which is preliminary data.</text>
</comment>
<feature type="region of interest" description="Disordered" evidence="1">
    <location>
        <begin position="70"/>
        <end position="93"/>
    </location>
</feature>
<evidence type="ECO:0000313" key="2">
    <source>
        <dbReference type="EMBL" id="NVN41872.1"/>
    </source>
</evidence>
<proteinExistence type="predicted"/>
<organism evidence="2 3">
    <name type="scientific">Ameyamaea chiangmaiensis</name>
    <dbReference type="NCBI Taxonomy" id="442969"/>
    <lineage>
        <taxon>Bacteria</taxon>
        <taxon>Pseudomonadati</taxon>
        <taxon>Pseudomonadota</taxon>
        <taxon>Alphaproteobacteria</taxon>
        <taxon>Acetobacterales</taxon>
        <taxon>Acetobacteraceae</taxon>
        <taxon>Ameyamaea</taxon>
    </lineage>
</organism>
<sequence length="93" mass="10045">MSALLIAGLLTGCAPDMIASAITGRDCNTGYLGDDRSWCAPAERPPPPQPYCTQSWSGVDCWARPDLMANVPRQVAQGPTQLTPDQERDRTGR</sequence>
<evidence type="ECO:0000256" key="1">
    <source>
        <dbReference type="SAM" id="MobiDB-lite"/>
    </source>
</evidence>
<protein>
    <submittedName>
        <fullName evidence="2">Uncharacterized protein</fullName>
    </submittedName>
</protein>
<dbReference type="AlphaFoldDB" id="A0A850PJ92"/>
<reference evidence="2 3" key="1">
    <citation type="submission" date="2020-06" db="EMBL/GenBank/DDBJ databases">
        <title>Description of novel acetic acid bacteria.</title>
        <authorList>
            <person name="Sombolestani A."/>
        </authorList>
    </citation>
    <scope>NUCLEOTIDE SEQUENCE [LARGE SCALE GENOMIC DNA]</scope>
    <source>
        <strain evidence="2 3">LMG 27010</strain>
    </source>
</reference>
<dbReference type="EMBL" id="JABXXR010000203">
    <property type="protein sequence ID" value="NVN41872.1"/>
    <property type="molecule type" value="Genomic_DNA"/>
</dbReference>
<dbReference type="RefSeq" id="WP_176614732.1">
    <property type="nucleotide sequence ID" value="NZ_JABXXR010000203.1"/>
</dbReference>
<keyword evidence="3" id="KW-1185">Reference proteome</keyword>
<dbReference type="Proteomes" id="UP000585665">
    <property type="component" value="Unassembled WGS sequence"/>
</dbReference>
<name>A0A850PJ92_9PROT</name>